<sequence>MWGIPKPQRLVNGVSEWWRYLEPKQAAGYVCALAGIGLTVATALVNGPSLGVIAVLAVVAQGIAAFLFAGHGRAHPTHAKSAFARLLVLAKRVSAAEKTAQGNFEAKGISSGERQTQMGILSAQLSWIGEGIYLAAADWIAFNEPLNEMITEEQRQAIMIAAQEAKKAAQIQSDSTIESDEEFSVPLEAGDNSNDRT</sequence>
<proteinExistence type="predicted"/>
<organism evidence="3 4">
    <name type="scientific">Mycobacterium deserti</name>
    <dbReference type="NCBI Taxonomy" id="2978347"/>
    <lineage>
        <taxon>Bacteria</taxon>
        <taxon>Bacillati</taxon>
        <taxon>Actinomycetota</taxon>
        <taxon>Actinomycetes</taxon>
        <taxon>Mycobacteriales</taxon>
        <taxon>Mycobacteriaceae</taxon>
        <taxon>Mycobacterium</taxon>
    </lineage>
</organism>
<feature type="transmembrane region" description="Helical" evidence="2">
    <location>
        <begin position="26"/>
        <end position="45"/>
    </location>
</feature>
<name>A0ABT2M3H7_9MYCO</name>
<dbReference type="RefSeq" id="WP_260990922.1">
    <property type="nucleotide sequence ID" value="NZ_JAODWD010000001.1"/>
</dbReference>
<keyword evidence="2" id="KW-0812">Transmembrane</keyword>
<keyword evidence="4" id="KW-1185">Reference proteome</keyword>
<evidence type="ECO:0000313" key="3">
    <source>
        <dbReference type="EMBL" id="MCT7656827.1"/>
    </source>
</evidence>
<protein>
    <submittedName>
        <fullName evidence="3">Uncharacterized protein</fullName>
    </submittedName>
</protein>
<evidence type="ECO:0000256" key="2">
    <source>
        <dbReference type="SAM" id="Phobius"/>
    </source>
</evidence>
<evidence type="ECO:0000256" key="1">
    <source>
        <dbReference type="SAM" id="MobiDB-lite"/>
    </source>
</evidence>
<gene>
    <name evidence="3" type="ORF">N4S67_00160</name>
</gene>
<accession>A0ABT2M3H7</accession>
<keyword evidence="2" id="KW-0472">Membrane</keyword>
<reference evidence="4" key="1">
    <citation type="submission" date="2023-07" db="EMBL/GenBank/DDBJ databases">
        <authorList>
            <person name="Deng Y."/>
            <person name="Zhang Y.-Q."/>
        </authorList>
    </citation>
    <scope>NUCLEOTIDE SEQUENCE [LARGE SCALE GENOMIC DNA]</scope>
    <source>
        <strain evidence="4">CPCC 205710</strain>
    </source>
</reference>
<evidence type="ECO:0000313" key="4">
    <source>
        <dbReference type="Proteomes" id="UP001206639"/>
    </source>
</evidence>
<feature type="transmembrane region" description="Helical" evidence="2">
    <location>
        <begin position="51"/>
        <end position="70"/>
    </location>
</feature>
<dbReference type="Proteomes" id="UP001206639">
    <property type="component" value="Unassembled WGS sequence"/>
</dbReference>
<feature type="region of interest" description="Disordered" evidence="1">
    <location>
        <begin position="170"/>
        <end position="197"/>
    </location>
</feature>
<dbReference type="EMBL" id="JAODWD010000001">
    <property type="protein sequence ID" value="MCT7656827.1"/>
    <property type="molecule type" value="Genomic_DNA"/>
</dbReference>
<comment type="caution">
    <text evidence="3">The sequence shown here is derived from an EMBL/GenBank/DDBJ whole genome shotgun (WGS) entry which is preliminary data.</text>
</comment>
<keyword evidence="2" id="KW-1133">Transmembrane helix</keyword>